<dbReference type="InterPro" id="IPR015943">
    <property type="entry name" value="WD40/YVTN_repeat-like_dom_sf"/>
</dbReference>
<reference evidence="4" key="1">
    <citation type="journal article" date="2019" name="Int. J. Syst. Evol. Microbiol.">
        <title>The Global Catalogue of Microorganisms (GCM) 10K type strain sequencing project: providing services to taxonomists for standard genome sequencing and annotation.</title>
        <authorList>
            <consortium name="The Broad Institute Genomics Platform"/>
            <consortium name="The Broad Institute Genome Sequencing Center for Infectious Disease"/>
            <person name="Wu L."/>
            <person name="Ma J."/>
        </authorList>
    </citation>
    <scope>NUCLEOTIDE SEQUENCE [LARGE SCALE GENOMIC DNA]</scope>
    <source>
        <strain evidence="4">R28</strain>
    </source>
</reference>
<accession>A0ABW4VZ39</accession>
<feature type="region of interest" description="Disordered" evidence="1">
    <location>
        <begin position="813"/>
        <end position="899"/>
    </location>
</feature>
<dbReference type="Proteomes" id="UP001597383">
    <property type="component" value="Unassembled WGS sequence"/>
</dbReference>
<proteinExistence type="predicted"/>
<keyword evidence="4" id="KW-1185">Reference proteome</keyword>
<dbReference type="RefSeq" id="WP_377556302.1">
    <property type="nucleotide sequence ID" value="NZ_JBHUHQ010000015.1"/>
</dbReference>
<comment type="caution">
    <text evidence="3">The sequence shown here is derived from an EMBL/GenBank/DDBJ whole genome shotgun (WGS) entry which is preliminary data.</text>
</comment>
<feature type="transmembrane region" description="Helical" evidence="2">
    <location>
        <begin position="1109"/>
        <end position="1128"/>
    </location>
</feature>
<dbReference type="Gene3D" id="2.60.40.10">
    <property type="entry name" value="Immunoglobulins"/>
    <property type="match status" value="1"/>
</dbReference>
<feature type="compositionally biased region" description="Low complexity" evidence="1">
    <location>
        <begin position="852"/>
        <end position="867"/>
    </location>
</feature>
<feature type="compositionally biased region" description="Polar residues" evidence="1">
    <location>
        <begin position="876"/>
        <end position="886"/>
    </location>
</feature>
<protein>
    <recommendedName>
        <fullName evidence="5">Fibronectin type-III domain-containing protein</fullName>
    </recommendedName>
</protein>
<evidence type="ECO:0000313" key="3">
    <source>
        <dbReference type="EMBL" id="MFD2044468.1"/>
    </source>
</evidence>
<dbReference type="InterPro" id="IPR013783">
    <property type="entry name" value="Ig-like_fold"/>
</dbReference>
<gene>
    <name evidence="3" type="ORF">ACFSJF_09335</name>
</gene>
<evidence type="ECO:0000313" key="4">
    <source>
        <dbReference type="Proteomes" id="UP001597383"/>
    </source>
</evidence>
<dbReference type="Gene3D" id="2.130.10.10">
    <property type="entry name" value="YVTN repeat-like/Quinoprotein amine dehydrogenase"/>
    <property type="match status" value="2"/>
</dbReference>
<dbReference type="EMBL" id="JBHUHQ010000015">
    <property type="protein sequence ID" value="MFD2044468.1"/>
    <property type="molecule type" value="Genomic_DNA"/>
</dbReference>
<evidence type="ECO:0000256" key="2">
    <source>
        <dbReference type="SAM" id="Phobius"/>
    </source>
</evidence>
<dbReference type="PANTHER" id="PTHR47197:SF3">
    <property type="entry name" value="DIHYDRO-HEME D1 DEHYDROGENASE"/>
    <property type="match status" value="1"/>
</dbReference>
<name>A0ABW4VZ39_9BACI</name>
<dbReference type="InterPro" id="IPR051200">
    <property type="entry name" value="Host-pathogen_enzymatic-act"/>
</dbReference>
<dbReference type="PANTHER" id="PTHR47197">
    <property type="entry name" value="PROTEIN NIRF"/>
    <property type="match status" value="1"/>
</dbReference>
<feature type="compositionally biased region" description="Basic and acidic residues" evidence="1">
    <location>
        <begin position="827"/>
        <end position="844"/>
    </location>
</feature>
<keyword evidence="2" id="KW-0812">Transmembrane</keyword>
<dbReference type="SUPFAM" id="SSF63825">
    <property type="entry name" value="YWTD domain"/>
    <property type="match status" value="2"/>
</dbReference>
<evidence type="ECO:0008006" key="5">
    <source>
        <dbReference type="Google" id="ProtNLM"/>
    </source>
</evidence>
<evidence type="ECO:0000256" key="1">
    <source>
        <dbReference type="SAM" id="MobiDB-lite"/>
    </source>
</evidence>
<feature type="region of interest" description="Disordered" evidence="1">
    <location>
        <begin position="1071"/>
        <end position="1103"/>
    </location>
</feature>
<sequence length="1134" mass="127909">MRKGIFIFIITTLLLSMVITEPLSNRTYANEENVISLGEDSLVDWLIDKENNTINAVTANGNLHYISLDSFEIMDTVHIGKNPMDIDLQDDQLYISLPDFSQIRVVDRESKEIKEHTTLNNPDQISVGSDKVFYTNGGRLYHYNFATNSEEEVTIQGETYSSFSNPVLHLEDETNTLLIAESGSSGSNMKAISTIDYSLITKTTFNEEYGFSYPKKNLAVDGQDIFYAGHKINLTNLEDIYGVYAEDYRSEHNKFTAANIVAVDENYVFSTKSIYDRDTFKKVGSFAAEVSHILPDGERKYVYNASDHAISINMDTYSDPTVEVHVKNNKLNLNQQIDDWVVDETNSRIYAISESSNELIFIDTETMNVVERKIIGAIPTDIELVDGKLYIALFGGTKIAVTEPVLGSEVTYITTKQNPFEIETDGTDLYYTTEDQWVKIYHIDLITNTERTIEKPNTNSDTYYEPSIKLDSRNDLLYIAESGSSGSDLYVMDPVDGSHVSESDYKDGYGFSYPARKVFLDEDYVYYAGFRLQKNDVTLEQGSYFDRGEAFVSLQGDYVISTTNIYDKETLLPVYTLPSDLEINLANINSNGEILLSVIGDNAIYKFQSLEDLQQPIVKNLEMGLNAEGKYQFDWDMMTGDGYNIYTKSSDTESMSLLNTAPLLDQSYIVTDSQLLSWYGNTVTFGVKSLFGNSESSSMNTIDYTFEIPIPENLQSQFEEGKEDWKGEYGNRFFTVSWDQIDLVDGYNLYYYTEADKEKKKVSEILADDPNVFFTEHSLESFAGKTVYFEVTAVANGKESDLSETISYTFEENTNTDLDEEEVSEQQQEKGSDQQQEQKEDGKDNQQSPQRSESSSNGNSTTGTANNEQDRKSENESQTGDPTSTNQEEKEDKGQVFVRHSKQGNTIVFSEDEFINLENESEVVVDLKDDDDEDSEVLFTKHHISILQTTNSSISIEKPTTSITIPSFIFDGNADETSVSLRKQDPVSGAISDVYDFTITQGTNILSQFSEPVLLSFRVDPSKVENPDNVKIYYYNEEDEAWELIGGIYEDGVVTAETDHFSIFTVFEMEETASSSEEDTSDEELEESDSLAEDSEVNGEKDDTSSSSALIWISLIVIVVAGSIFFYVRKIKQS</sequence>
<keyword evidence="2" id="KW-1133">Transmembrane helix</keyword>
<keyword evidence="2" id="KW-0472">Membrane</keyword>
<feature type="compositionally biased region" description="Acidic residues" evidence="1">
    <location>
        <begin position="1071"/>
        <end position="1097"/>
    </location>
</feature>
<organism evidence="3 4">
    <name type="scientific">Ornithinibacillus salinisoli</name>
    <dbReference type="NCBI Taxonomy" id="1848459"/>
    <lineage>
        <taxon>Bacteria</taxon>
        <taxon>Bacillati</taxon>
        <taxon>Bacillota</taxon>
        <taxon>Bacilli</taxon>
        <taxon>Bacillales</taxon>
        <taxon>Bacillaceae</taxon>
        <taxon>Ornithinibacillus</taxon>
    </lineage>
</organism>